<feature type="region of interest" description="Disordered" evidence="1">
    <location>
        <begin position="249"/>
        <end position="276"/>
    </location>
</feature>
<evidence type="ECO:0000313" key="3">
    <source>
        <dbReference type="Proteomes" id="UP000003835"/>
    </source>
</evidence>
<sequence length="276" mass="30851">MGIRRRIRKKRSGEDEFIPAQSSLQTRSFGNGIQARLAKLPVTNPLETRPFGSPKQTSASSQETADIQTQLKQTERFGYNAANIPVFPPKKSKKKPKKSKGKASDTDQIVTHNHPGGTPLNQGDILSAIAKDAKEVQAVGHYGKFSLRRQKDTWQISQEQVARAYAQGVEQWLRECPKELTEHYPGKKDIPQAGATFKQDQFMANYFACKILAEQSRGAVVYEHPDEKGLIQKRANLYRERIVVPLKRTSPIAPNPAGTSQGTKLQAPKLMSDRME</sequence>
<dbReference type="HOGENOM" id="CLU_1007245_0_0_3"/>
<accession>B4VU92</accession>
<feature type="compositionally biased region" description="Polar residues" evidence="1">
    <location>
        <begin position="54"/>
        <end position="66"/>
    </location>
</feature>
<dbReference type="AlphaFoldDB" id="B4VU92"/>
<reference evidence="2 3" key="1">
    <citation type="submission" date="2008-07" db="EMBL/GenBank/DDBJ databases">
        <authorList>
            <person name="Tandeau de Marsac N."/>
            <person name="Ferriera S."/>
            <person name="Johnson J."/>
            <person name="Kravitz S."/>
            <person name="Beeson K."/>
            <person name="Sutton G."/>
            <person name="Rogers Y.-H."/>
            <person name="Friedman R."/>
            <person name="Frazier M."/>
            <person name="Venter J.C."/>
        </authorList>
    </citation>
    <scope>NUCLEOTIDE SEQUENCE [LARGE SCALE GENOMIC DNA]</scope>
    <source>
        <strain evidence="2 3">PCC 7420</strain>
    </source>
</reference>
<organism evidence="2 3">
    <name type="scientific">Coleofasciculus chthonoplastes PCC 7420</name>
    <dbReference type="NCBI Taxonomy" id="118168"/>
    <lineage>
        <taxon>Bacteria</taxon>
        <taxon>Bacillati</taxon>
        <taxon>Cyanobacteriota</taxon>
        <taxon>Cyanophyceae</taxon>
        <taxon>Coleofasciculales</taxon>
        <taxon>Coleofasciculaceae</taxon>
        <taxon>Coleofasciculus</taxon>
    </lineage>
</organism>
<feature type="region of interest" description="Disordered" evidence="1">
    <location>
        <begin position="1"/>
        <end position="66"/>
    </location>
</feature>
<dbReference type="RefSeq" id="WP_006102153.1">
    <property type="nucleotide sequence ID" value="NZ_DS989853.1"/>
</dbReference>
<feature type="compositionally biased region" description="Polar residues" evidence="1">
    <location>
        <begin position="20"/>
        <end position="31"/>
    </location>
</feature>
<feature type="region of interest" description="Disordered" evidence="1">
    <location>
        <begin position="78"/>
        <end position="123"/>
    </location>
</feature>
<evidence type="ECO:0000313" key="2">
    <source>
        <dbReference type="EMBL" id="EDX74310.1"/>
    </source>
</evidence>
<evidence type="ECO:0000256" key="1">
    <source>
        <dbReference type="SAM" id="MobiDB-lite"/>
    </source>
</evidence>
<feature type="compositionally biased region" description="Basic residues" evidence="1">
    <location>
        <begin position="1"/>
        <end position="11"/>
    </location>
</feature>
<name>B4VU92_9CYAN</name>
<proteinExistence type="predicted"/>
<keyword evidence="3" id="KW-1185">Reference proteome</keyword>
<protein>
    <submittedName>
        <fullName evidence="2">Uncharacterized protein</fullName>
    </submittedName>
</protein>
<feature type="compositionally biased region" description="Basic residues" evidence="1">
    <location>
        <begin position="90"/>
        <end position="101"/>
    </location>
</feature>
<gene>
    <name evidence="2" type="ORF">MC7420_3834</name>
</gene>
<dbReference type="STRING" id="118168.MC7420_3834"/>
<dbReference type="EMBL" id="DS989853">
    <property type="protein sequence ID" value="EDX74310.1"/>
    <property type="molecule type" value="Genomic_DNA"/>
</dbReference>
<dbReference type="Proteomes" id="UP000003835">
    <property type="component" value="Unassembled WGS sequence"/>
</dbReference>